<protein>
    <submittedName>
        <fullName evidence="3">Uncharacterized protein LOC100211031 isoform X2</fullName>
    </submittedName>
</protein>
<evidence type="ECO:0000256" key="1">
    <source>
        <dbReference type="SAM" id="SignalP"/>
    </source>
</evidence>
<evidence type="ECO:0000313" key="3">
    <source>
        <dbReference type="RefSeq" id="XP_065662503.1"/>
    </source>
</evidence>
<sequence length="144" mass="16939">MLNQRKVEIFFALALIVVALVKSDDNNHLSEGSKNNHLSEDSKNTKRILKDYLNAKNAEQLTRGKLMKRITNKEDNFENDVENEYENKYDDELKNNGHVSKREDATQWFNGRFGREMGERFLPRFGKELNKPHLRGRFGRNIKL</sequence>
<proteinExistence type="predicted"/>
<name>A0ABM4CL47_HYDVU</name>
<keyword evidence="2" id="KW-1185">Reference proteome</keyword>
<evidence type="ECO:0000313" key="2">
    <source>
        <dbReference type="Proteomes" id="UP001652625"/>
    </source>
</evidence>
<keyword evidence="1" id="KW-0732">Signal</keyword>
<feature type="signal peptide" evidence="1">
    <location>
        <begin position="1"/>
        <end position="23"/>
    </location>
</feature>
<gene>
    <name evidence="3" type="primary">LOC100211031</name>
</gene>
<organism evidence="2 3">
    <name type="scientific">Hydra vulgaris</name>
    <name type="common">Hydra</name>
    <name type="synonym">Hydra attenuata</name>
    <dbReference type="NCBI Taxonomy" id="6087"/>
    <lineage>
        <taxon>Eukaryota</taxon>
        <taxon>Metazoa</taxon>
        <taxon>Cnidaria</taxon>
        <taxon>Hydrozoa</taxon>
        <taxon>Hydroidolina</taxon>
        <taxon>Anthoathecata</taxon>
        <taxon>Aplanulata</taxon>
        <taxon>Hydridae</taxon>
        <taxon>Hydra</taxon>
    </lineage>
</organism>
<dbReference type="GeneID" id="100211031"/>
<feature type="chain" id="PRO_5045390787" evidence="1">
    <location>
        <begin position="24"/>
        <end position="144"/>
    </location>
</feature>
<dbReference type="RefSeq" id="XP_065662503.1">
    <property type="nucleotide sequence ID" value="XM_065806431.1"/>
</dbReference>
<accession>A0ABM4CL47</accession>
<dbReference type="Proteomes" id="UP001652625">
    <property type="component" value="Chromosome 09"/>
</dbReference>
<reference evidence="3" key="1">
    <citation type="submission" date="2025-08" db="UniProtKB">
        <authorList>
            <consortium name="RefSeq"/>
        </authorList>
    </citation>
    <scope>IDENTIFICATION</scope>
</reference>